<comment type="caution">
    <text evidence="1">The sequence shown here is derived from an EMBL/GenBank/DDBJ whole genome shotgun (WGS) entry which is preliminary data.</text>
</comment>
<dbReference type="EMBL" id="SJPX01000003">
    <property type="protein sequence ID" value="TWU51616.1"/>
    <property type="molecule type" value="Genomic_DNA"/>
</dbReference>
<organism evidence="1 2">
    <name type="scientific">Rubripirellula reticaptiva</name>
    <dbReference type="NCBI Taxonomy" id="2528013"/>
    <lineage>
        <taxon>Bacteria</taxon>
        <taxon>Pseudomonadati</taxon>
        <taxon>Planctomycetota</taxon>
        <taxon>Planctomycetia</taxon>
        <taxon>Pirellulales</taxon>
        <taxon>Pirellulaceae</taxon>
        <taxon>Rubripirellula</taxon>
    </lineage>
</organism>
<protein>
    <submittedName>
        <fullName evidence="1">Uncharacterized protein</fullName>
    </submittedName>
</protein>
<name>A0A5C6EVG4_9BACT</name>
<keyword evidence="2" id="KW-1185">Reference proteome</keyword>
<reference evidence="1 2" key="1">
    <citation type="submission" date="2019-02" db="EMBL/GenBank/DDBJ databases">
        <title>Deep-cultivation of Planctomycetes and their phenomic and genomic characterization uncovers novel biology.</title>
        <authorList>
            <person name="Wiegand S."/>
            <person name="Jogler M."/>
            <person name="Boedeker C."/>
            <person name="Pinto D."/>
            <person name="Vollmers J."/>
            <person name="Rivas-Marin E."/>
            <person name="Kohn T."/>
            <person name="Peeters S.H."/>
            <person name="Heuer A."/>
            <person name="Rast P."/>
            <person name="Oberbeckmann S."/>
            <person name="Bunk B."/>
            <person name="Jeske O."/>
            <person name="Meyerdierks A."/>
            <person name="Storesund J.E."/>
            <person name="Kallscheuer N."/>
            <person name="Luecker S."/>
            <person name="Lage O.M."/>
            <person name="Pohl T."/>
            <person name="Merkel B.J."/>
            <person name="Hornburger P."/>
            <person name="Mueller R.-W."/>
            <person name="Bruemmer F."/>
            <person name="Labrenz M."/>
            <person name="Spormann A.M."/>
            <person name="Op Den Camp H."/>
            <person name="Overmann J."/>
            <person name="Amann R."/>
            <person name="Jetten M.S.M."/>
            <person name="Mascher T."/>
            <person name="Medema M.H."/>
            <person name="Devos D.P."/>
            <person name="Kaster A.-K."/>
            <person name="Ovreas L."/>
            <person name="Rohde M."/>
            <person name="Galperin M.Y."/>
            <person name="Jogler C."/>
        </authorList>
    </citation>
    <scope>NUCLEOTIDE SEQUENCE [LARGE SCALE GENOMIC DNA]</scope>
    <source>
        <strain evidence="1 2">Poly59</strain>
    </source>
</reference>
<sequence>MTFLKYTRCAGLVKSSVKHEWTCDHIFRRSQTPRADNRGGFNTSAVDGRHKNSVFYVHSTLSCPSHHARLIIKVDLICTFIRID</sequence>
<dbReference type="Proteomes" id="UP000317977">
    <property type="component" value="Unassembled WGS sequence"/>
</dbReference>
<dbReference type="AlphaFoldDB" id="A0A5C6EVG4"/>
<evidence type="ECO:0000313" key="1">
    <source>
        <dbReference type="EMBL" id="TWU51616.1"/>
    </source>
</evidence>
<proteinExistence type="predicted"/>
<accession>A0A5C6EVG4</accession>
<evidence type="ECO:0000313" key="2">
    <source>
        <dbReference type="Proteomes" id="UP000317977"/>
    </source>
</evidence>
<gene>
    <name evidence="1" type="ORF">Poly59_32090</name>
</gene>